<dbReference type="Pfam" id="PF00083">
    <property type="entry name" value="Sugar_tr"/>
    <property type="match status" value="1"/>
</dbReference>
<organism evidence="6 7">
    <name type="scientific">Aspergillus leporis</name>
    <dbReference type="NCBI Taxonomy" id="41062"/>
    <lineage>
        <taxon>Eukaryota</taxon>
        <taxon>Fungi</taxon>
        <taxon>Dikarya</taxon>
        <taxon>Ascomycota</taxon>
        <taxon>Pezizomycotina</taxon>
        <taxon>Eurotiomycetes</taxon>
        <taxon>Eurotiomycetidae</taxon>
        <taxon>Eurotiales</taxon>
        <taxon>Aspergillaceae</taxon>
        <taxon>Aspergillus</taxon>
        <taxon>Aspergillus subgen. Circumdati</taxon>
    </lineage>
</organism>
<evidence type="ECO:0008006" key="8">
    <source>
        <dbReference type="Google" id="ProtNLM"/>
    </source>
</evidence>
<keyword evidence="7" id="KW-1185">Reference proteome</keyword>
<evidence type="ECO:0000256" key="4">
    <source>
        <dbReference type="ARBA" id="ARBA00023136"/>
    </source>
</evidence>
<dbReference type="GO" id="GO:0005351">
    <property type="term" value="F:carbohydrate:proton symporter activity"/>
    <property type="evidence" value="ECO:0007669"/>
    <property type="project" value="TreeGrafter"/>
</dbReference>
<feature type="transmembrane region" description="Helical" evidence="5">
    <location>
        <begin position="95"/>
        <end position="118"/>
    </location>
</feature>
<dbReference type="InterPro" id="IPR036259">
    <property type="entry name" value="MFS_trans_sf"/>
</dbReference>
<keyword evidence="4 5" id="KW-0472">Membrane</keyword>
<keyword evidence="3 5" id="KW-1133">Transmembrane helix</keyword>
<accession>A0A5N5WH39</accession>
<dbReference type="InterPro" id="IPR050360">
    <property type="entry name" value="MFS_Sugar_Transporters"/>
</dbReference>
<protein>
    <recommendedName>
        <fullName evidence="8">General substrate transporter</fullName>
    </recommendedName>
</protein>
<dbReference type="OrthoDB" id="4142200at2759"/>
<gene>
    <name evidence="6" type="ORF">BDV29DRAFT_163092</name>
</gene>
<dbReference type="PANTHER" id="PTHR48022:SF47">
    <property type="entry name" value="MAJOR FACILITATOR SUPERFAMILY (MFS) PROFILE DOMAIN-CONTAINING PROTEIN"/>
    <property type="match status" value="1"/>
</dbReference>
<dbReference type="AlphaFoldDB" id="A0A5N5WH39"/>
<proteinExistence type="predicted"/>
<keyword evidence="2 5" id="KW-0812">Transmembrane</keyword>
<sequence>MLGLPFLPQSSRWLAKVDRSEEAILTLARIQAKGNIDDPLVVAESEEITTVLAAERSAARAGGKSFSTACGVGLWLDLRCKPGNSSQERTLSGNILLISSGIQYVLFIIITSIIFFYIDETSRRNLLMFGALGMAICHFVVGCVLSPGEYVPGGVDGNLKSEAPSLTLSSLSPIFYLSSTPSP</sequence>
<name>A0A5N5WH39_9EURO</name>
<evidence type="ECO:0000256" key="3">
    <source>
        <dbReference type="ARBA" id="ARBA00022989"/>
    </source>
</evidence>
<evidence type="ECO:0000256" key="5">
    <source>
        <dbReference type="SAM" id="Phobius"/>
    </source>
</evidence>
<dbReference type="Gene3D" id="1.20.1250.20">
    <property type="entry name" value="MFS general substrate transporter like domains"/>
    <property type="match status" value="1"/>
</dbReference>
<evidence type="ECO:0000313" key="7">
    <source>
        <dbReference type="Proteomes" id="UP000326565"/>
    </source>
</evidence>
<dbReference type="GO" id="GO:0016020">
    <property type="term" value="C:membrane"/>
    <property type="evidence" value="ECO:0007669"/>
    <property type="project" value="UniProtKB-SubCell"/>
</dbReference>
<dbReference type="PANTHER" id="PTHR48022">
    <property type="entry name" value="PLASTIDIC GLUCOSE TRANSPORTER 4"/>
    <property type="match status" value="1"/>
</dbReference>
<dbReference type="EMBL" id="ML732455">
    <property type="protein sequence ID" value="KAB8067706.1"/>
    <property type="molecule type" value="Genomic_DNA"/>
</dbReference>
<evidence type="ECO:0000256" key="1">
    <source>
        <dbReference type="ARBA" id="ARBA00004141"/>
    </source>
</evidence>
<comment type="subcellular location">
    <subcellularLocation>
        <location evidence="1">Membrane</location>
        <topology evidence="1">Multi-pass membrane protein</topology>
    </subcellularLocation>
</comment>
<feature type="transmembrane region" description="Helical" evidence="5">
    <location>
        <begin position="125"/>
        <end position="147"/>
    </location>
</feature>
<dbReference type="InterPro" id="IPR005828">
    <property type="entry name" value="MFS_sugar_transport-like"/>
</dbReference>
<evidence type="ECO:0000313" key="6">
    <source>
        <dbReference type="EMBL" id="KAB8067706.1"/>
    </source>
</evidence>
<dbReference type="Proteomes" id="UP000326565">
    <property type="component" value="Unassembled WGS sequence"/>
</dbReference>
<evidence type="ECO:0000256" key="2">
    <source>
        <dbReference type="ARBA" id="ARBA00022692"/>
    </source>
</evidence>
<reference evidence="6 7" key="1">
    <citation type="submission" date="2019-04" db="EMBL/GenBank/DDBJ databases">
        <title>Friends and foes A comparative genomics study of 23 Aspergillus species from section Flavi.</title>
        <authorList>
            <consortium name="DOE Joint Genome Institute"/>
            <person name="Kjaerbolling I."/>
            <person name="Vesth T."/>
            <person name="Frisvad J.C."/>
            <person name="Nybo J.L."/>
            <person name="Theobald S."/>
            <person name="Kildgaard S."/>
            <person name="Isbrandt T."/>
            <person name="Kuo A."/>
            <person name="Sato A."/>
            <person name="Lyhne E.K."/>
            <person name="Kogle M.E."/>
            <person name="Wiebenga A."/>
            <person name="Kun R.S."/>
            <person name="Lubbers R.J."/>
            <person name="Makela M.R."/>
            <person name="Barry K."/>
            <person name="Chovatia M."/>
            <person name="Clum A."/>
            <person name="Daum C."/>
            <person name="Haridas S."/>
            <person name="He G."/>
            <person name="LaButti K."/>
            <person name="Lipzen A."/>
            <person name="Mondo S."/>
            <person name="Riley R."/>
            <person name="Salamov A."/>
            <person name="Simmons B.A."/>
            <person name="Magnuson J.K."/>
            <person name="Henrissat B."/>
            <person name="Mortensen U.H."/>
            <person name="Larsen T.O."/>
            <person name="Devries R.P."/>
            <person name="Grigoriev I.V."/>
            <person name="Machida M."/>
            <person name="Baker S.E."/>
            <person name="Andersen M.R."/>
        </authorList>
    </citation>
    <scope>NUCLEOTIDE SEQUENCE [LARGE SCALE GENOMIC DNA]</scope>
    <source>
        <strain evidence="6 7">CBS 151.66</strain>
    </source>
</reference>